<evidence type="ECO:0000313" key="1">
    <source>
        <dbReference type="EMBL" id="TDR89262.1"/>
    </source>
</evidence>
<name>A0A4R7BVY6_9HYPH</name>
<dbReference type="AlphaFoldDB" id="A0A4R7BVY6"/>
<keyword evidence="2" id="KW-1185">Reference proteome</keyword>
<dbReference type="RefSeq" id="WP_166652543.1">
    <property type="nucleotide sequence ID" value="NZ_SNZR01000014.1"/>
</dbReference>
<organism evidence="1 2">
    <name type="scientific">Enterovirga rhinocerotis</name>
    <dbReference type="NCBI Taxonomy" id="1339210"/>
    <lineage>
        <taxon>Bacteria</taxon>
        <taxon>Pseudomonadati</taxon>
        <taxon>Pseudomonadota</taxon>
        <taxon>Alphaproteobacteria</taxon>
        <taxon>Hyphomicrobiales</taxon>
        <taxon>Methylobacteriaceae</taxon>
        <taxon>Enterovirga</taxon>
    </lineage>
</organism>
<dbReference type="EMBL" id="SNZR01000014">
    <property type="protein sequence ID" value="TDR89262.1"/>
    <property type="molecule type" value="Genomic_DNA"/>
</dbReference>
<sequence>MLGRIGSELAALYLDTFESSLPPRLKRLVERLEDVDDVSHEVAGQDA</sequence>
<evidence type="ECO:0000313" key="2">
    <source>
        <dbReference type="Proteomes" id="UP000295122"/>
    </source>
</evidence>
<protein>
    <submittedName>
        <fullName evidence="1">Uncharacterized protein</fullName>
    </submittedName>
</protein>
<reference evidence="1 2" key="1">
    <citation type="submission" date="2019-03" db="EMBL/GenBank/DDBJ databases">
        <title>Genomic Encyclopedia of Type Strains, Phase IV (KMG-IV): sequencing the most valuable type-strain genomes for metagenomic binning, comparative biology and taxonomic classification.</title>
        <authorList>
            <person name="Goeker M."/>
        </authorList>
    </citation>
    <scope>NUCLEOTIDE SEQUENCE [LARGE SCALE GENOMIC DNA]</scope>
    <source>
        <strain evidence="1 2">DSM 25903</strain>
    </source>
</reference>
<proteinExistence type="predicted"/>
<gene>
    <name evidence="1" type="ORF">EV668_3752</name>
</gene>
<comment type="caution">
    <text evidence="1">The sequence shown here is derived from an EMBL/GenBank/DDBJ whole genome shotgun (WGS) entry which is preliminary data.</text>
</comment>
<accession>A0A4R7BVY6</accession>
<dbReference type="Proteomes" id="UP000295122">
    <property type="component" value="Unassembled WGS sequence"/>
</dbReference>